<keyword evidence="2" id="KW-1185">Reference proteome</keyword>
<sequence>MKGKYENILLKSPNGVFYVCTPEYKFAAMYLEKLRGWIPVNVKVSVLKECTLIGRNLKSKAGWL</sequence>
<evidence type="ECO:0000313" key="1">
    <source>
        <dbReference type="EMBL" id="AWP47851.1"/>
    </source>
</evidence>
<proteinExistence type="predicted"/>
<organism evidence="1 2">
    <name type="scientific">Escherichia phage ST32</name>
    <dbReference type="NCBI Taxonomy" id="2005048"/>
    <lineage>
        <taxon>Viruses</taxon>
        <taxon>Duplodnaviria</taxon>
        <taxon>Heunggongvirae</taxon>
        <taxon>Uroviricota</taxon>
        <taxon>Caudoviricetes</taxon>
        <taxon>Chaseviridae</taxon>
        <taxon>Cleopatravirinae</taxon>
        <taxon>Carltongylesvirus</taxon>
        <taxon>Carltongylesvirus ST32</taxon>
    </lineage>
</organism>
<dbReference type="Proteomes" id="UP000222133">
    <property type="component" value="Segment"/>
</dbReference>
<gene>
    <name evidence="1" type="ORF">ST32_0006</name>
</gene>
<dbReference type="EMBL" id="MF044458">
    <property type="protein sequence ID" value="AWP47851.1"/>
    <property type="molecule type" value="Genomic_DNA"/>
</dbReference>
<name>A0A2U9DT54_9CAUD</name>
<reference evidence="2" key="1">
    <citation type="submission" date="2017-05" db="EMBL/GenBank/DDBJ databases">
        <title>ST32 complete genome sequence.</title>
        <authorList>
            <person name="Liu X."/>
            <person name="Liu H."/>
        </authorList>
    </citation>
    <scope>NUCLEOTIDE SEQUENCE [LARGE SCALE GENOMIC DNA]</scope>
</reference>
<evidence type="ECO:0000313" key="2">
    <source>
        <dbReference type="Proteomes" id="UP000222133"/>
    </source>
</evidence>
<protein>
    <submittedName>
        <fullName evidence="1">Uncharacterized protein</fullName>
    </submittedName>
</protein>
<accession>A0A2U9DT54</accession>